<name>A0ABP9HXV0_9ACTN</name>
<dbReference type="InterPro" id="IPR050109">
    <property type="entry name" value="HTH-type_TetR-like_transc_reg"/>
</dbReference>
<dbReference type="InterPro" id="IPR009057">
    <property type="entry name" value="Homeodomain-like_sf"/>
</dbReference>
<dbReference type="PROSITE" id="PS01081">
    <property type="entry name" value="HTH_TETR_1"/>
    <property type="match status" value="1"/>
</dbReference>
<dbReference type="RefSeq" id="WP_345678716.1">
    <property type="nucleotide sequence ID" value="NZ_BAABHS010000024.1"/>
</dbReference>
<dbReference type="PRINTS" id="PR00455">
    <property type="entry name" value="HTHTETR"/>
</dbReference>
<dbReference type="PANTHER" id="PTHR30055:SF146">
    <property type="entry name" value="HTH-TYPE TRANSCRIPTIONAL DUAL REGULATOR CECR"/>
    <property type="match status" value="1"/>
</dbReference>
<evidence type="ECO:0000313" key="6">
    <source>
        <dbReference type="Proteomes" id="UP001500466"/>
    </source>
</evidence>
<dbReference type="SUPFAM" id="SSF46689">
    <property type="entry name" value="Homeodomain-like"/>
    <property type="match status" value="1"/>
</dbReference>
<dbReference type="Gene3D" id="1.10.357.10">
    <property type="entry name" value="Tetracycline Repressor, domain 2"/>
    <property type="match status" value="1"/>
</dbReference>
<dbReference type="InterPro" id="IPR039536">
    <property type="entry name" value="TetR_C_Proteobacteria"/>
</dbReference>
<dbReference type="Proteomes" id="UP001500466">
    <property type="component" value="Unassembled WGS sequence"/>
</dbReference>
<evidence type="ECO:0000256" key="2">
    <source>
        <dbReference type="PROSITE-ProRule" id="PRU00335"/>
    </source>
</evidence>
<feature type="DNA-binding region" description="H-T-H motif" evidence="2">
    <location>
        <begin position="45"/>
        <end position="64"/>
    </location>
</feature>
<evidence type="ECO:0000256" key="1">
    <source>
        <dbReference type="ARBA" id="ARBA00023125"/>
    </source>
</evidence>
<keyword evidence="1 2" id="KW-0238">DNA-binding</keyword>
<evidence type="ECO:0000259" key="4">
    <source>
        <dbReference type="PROSITE" id="PS50977"/>
    </source>
</evidence>
<dbReference type="InterPro" id="IPR001647">
    <property type="entry name" value="HTH_TetR"/>
</dbReference>
<keyword evidence="6" id="KW-1185">Reference proteome</keyword>
<dbReference type="Pfam" id="PF00440">
    <property type="entry name" value="TetR_N"/>
    <property type="match status" value="1"/>
</dbReference>
<comment type="caution">
    <text evidence="5">The sequence shown here is derived from an EMBL/GenBank/DDBJ whole genome shotgun (WGS) entry which is preliminary data.</text>
</comment>
<evidence type="ECO:0000256" key="3">
    <source>
        <dbReference type="SAM" id="MobiDB-lite"/>
    </source>
</evidence>
<gene>
    <name evidence="5" type="ORF">GCM10023205_58430</name>
</gene>
<evidence type="ECO:0000313" key="5">
    <source>
        <dbReference type="EMBL" id="GAA4981478.1"/>
    </source>
</evidence>
<dbReference type="PANTHER" id="PTHR30055">
    <property type="entry name" value="HTH-TYPE TRANSCRIPTIONAL REGULATOR RUTR"/>
    <property type="match status" value="1"/>
</dbReference>
<feature type="region of interest" description="Disordered" evidence="3">
    <location>
        <begin position="1"/>
        <end position="24"/>
    </location>
</feature>
<dbReference type="InterPro" id="IPR023772">
    <property type="entry name" value="DNA-bd_HTH_TetR-type_CS"/>
</dbReference>
<accession>A0ABP9HXV0</accession>
<organism evidence="5 6">
    <name type="scientific">Yinghuangia aomiensis</name>
    <dbReference type="NCBI Taxonomy" id="676205"/>
    <lineage>
        <taxon>Bacteria</taxon>
        <taxon>Bacillati</taxon>
        <taxon>Actinomycetota</taxon>
        <taxon>Actinomycetes</taxon>
        <taxon>Kitasatosporales</taxon>
        <taxon>Streptomycetaceae</taxon>
        <taxon>Yinghuangia</taxon>
    </lineage>
</organism>
<dbReference type="PROSITE" id="PS50977">
    <property type="entry name" value="HTH_TETR_2"/>
    <property type="match status" value="1"/>
</dbReference>
<dbReference type="InterPro" id="IPR036271">
    <property type="entry name" value="Tet_transcr_reg_TetR-rel_C_sf"/>
</dbReference>
<feature type="domain" description="HTH tetR-type" evidence="4">
    <location>
        <begin position="22"/>
        <end position="82"/>
    </location>
</feature>
<dbReference type="EMBL" id="BAABHS010000024">
    <property type="protein sequence ID" value="GAA4981478.1"/>
    <property type="molecule type" value="Genomic_DNA"/>
</dbReference>
<reference evidence="6" key="1">
    <citation type="journal article" date="2019" name="Int. J. Syst. Evol. Microbiol.">
        <title>The Global Catalogue of Microorganisms (GCM) 10K type strain sequencing project: providing services to taxonomists for standard genome sequencing and annotation.</title>
        <authorList>
            <consortium name="The Broad Institute Genomics Platform"/>
            <consortium name="The Broad Institute Genome Sequencing Center for Infectious Disease"/>
            <person name="Wu L."/>
            <person name="Ma J."/>
        </authorList>
    </citation>
    <scope>NUCLEOTIDE SEQUENCE [LARGE SCALE GENOMIC DNA]</scope>
    <source>
        <strain evidence="6">JCM 17986</strain>
    </source>
</reference>
<sequence length="201" mass="21930">MTHDQPPPPARKRGRPTAREREERRDQILDAAVRLFVAKGYQRTSIDDLVPAARVTKRTVYGYFGDKSDVFTAAVERLRDRALAAPAAAASPEPLAALAARIVATLHGDEAVGLHRLMIAEATTFPELAARFHRDGPRGYITALTGRLPGPDPEPLAEALFTLLLGEPHRERLLGLRPAPTEEEAGRHARTALELLGITAE</sequence>
<proteinExistence type="predicted"/>
<dbReference type="Pfam" id="PF14246">
    <property type="entry name" value="TetR_C_7"/>
    <property type="match status" value="1"/>
</dbReference>
<dbReference type="SUPFAM" id="SSF48498">
    <property type="entry name" value="Tetracyclin repressor-like, C-terminal domain"/>
    <property type="match status" value="1"/>
</dbReference>
<protein>
    <submittedName>
        <fullName evidence="5">TetR/AcrR family transcriptional regulator</fullName>
    </submittedName>
</protein>